<dbReference type="PROSITE" id="PS00866">
    <property type="entry name" value="CPSASE_1"/>
    <property type="match status" value="1"/>
</dbReference>
<dbReference type="InterPro" id="IPR005479">
    <property type="entry name" value="CPAse_ATP-bd"/>
</dbReference>
<reference evidence="4 5" key="1">
    <citation type="submission" date="2021-06" db="EMBL/GenBank/DDBJ databases">
        <title>Bacillus sp. RD4P76, an endophyte from a halophyte.</title>
        <authorList>
            <person name="Sun J.-Q."/>
        </authorList>
    </citation>
    <scope>NUCLEOTIDE SEQUENCE [LARGE SCALE GENOMIC DNA]</scope>
    <source>
        <strain evidence="4 5">JCM 17098</strain>
    </source>
</reference>
<dbReference type="PROSITE" id="PS50975">
    <property type="entry name" value="ATP_GRASP"/>
    <property type="match status" value="1"/>
</dbReference>
<keyword evidence="2" id="KW-0547">Nucleotide-binding</keyword>
<protein>
    <submittedName>
        <fullName evidence="4">ATP-grasp domain-containing protein</fullName>
    </submittedName>
</protein>
<dbReference type="Proteomes" id="UP000790580">
    <property type="component" value="Unassembled WGS sequence"/>
</dbReference>
<keyword evidence="2" id="KW-0067">ATP-binding</keyword>
<dbReference type="SUPFAM" id="SSF56059">
    <property type="entry name" value="Glutathione synthetase ATP-binding domain-like"/>
    <property type="match status" value="1"/>
</dbReference>
<dbReference type="PANTHER" id="PTHR21621">
    <property type="entry name" value="RIBOSOMAL PROTEIN S6 MODIFICATION PROTEIN"/>
    <property type="match status" value="1"/>
</dbReference>
<dbReference type="RefSeq" id="WP_088076555.1">
    <property type="nucleotide sequence ID" value="NZ_JAHQCR010000058.1"/>
</dbReference>
<name>A0ABS6K040_9BACI</name>
<comment type="caution">
    <text evidence="4">The sequence shown here is derived from an EMBL/GenBank/DDBJ whole genome shotgun (WGS) entry which is preliminary data.</text>
</comment>
<accession>A0ABS6K040</accession>
<evidence type="ECO:0000259" key="3">
    <source>
        <dbReference type="PROSITE" id="PS50975"/>
    </source>
</evidence>
<dbReference type="Gene3D" id="3.30.470.20">
    <property type="entry name" value="ATP-grasp fold, B domain"/>
    <property type="match status" value="2"/>
</dbReference>
<feature type="domain" description="ATP-grasp" evidence="3">
    <location>
        <begin position="90"/>
        <end position="340"/>
    </location>
</feature>
<dbReference type="InterPro" id="IPR011095">
    <property type="entry name" value="Dala_Dala_lig_C"/>
</dbReference>
<evidence type="ECO:0000313" key="5">
    <source>
        <dbReference type="Proteomes" id="UP000790580"/>
    </source>
</evidence>
<evidence type="ECO:0000313" key="4">
    <source>
        <dbReference type="EMBL" id="MBU9722715.1"/>
    </source>
</evidence>
<evidence type="ECO:0000256" key="1">
    <source>
        <dbReference type="ARBA" id="ARBA00022598"/>
    </source>
</evidence>
<organism evidence="4 5">
    <name type="scientific">Evansella alkalicola</name>
    <dbReference type="NCBI Taxonomy" id="745819"/>
    <lineage>
        <taxon>Bacteria</taxon>
        <taxon>Bacillati</taxon>
        <taxon>Bacillota</taxon>
        <taxon>Bacilli</taxon>
        <taxon>Bacillales</taxon>
        <taxon>Bacillaceae</taxon>
        <taxon>Evansella</taxon>
    </lineage>
</organism>
<evidence type="ECO:0000256" key="2">
    <source>
        <dbReference type="PROSITE-ProRule" id="PRU00409"/>
    </source>
</evidence>
<dbReference type="Pfam" id="PF08443">
    <property type="entry name" value="RimK"/>
    <property type="match status" value="1"/>
</dbReference>
<keyword evidence="1" id="KW-0436">Ligase</keyword>
<dbReference type="InterPro" id="IPR011761">
    <property type="entry name" value="ATP-grasp"/>
</dbReference>
<sequence>MNINNHWFPHLDKIVPVLRSSDEKVSLYTIALEGWRRGLVLRFHRVIKNGKVDFKFTLSSDKSQHTFDVSMGDKVSEEAVKICANKELTKRTLFNAGIPIPKGKCFKINDSFDEIVNYANKLGYPVVLKPTTGSGGKGVVSDIKSEHMLKNALSSFKKGSKDIILEKFYSGKEVRVYVIGNKIVGAINRVPAHVIGDGKKSIYQLIQDKNRDRKRIPHLYNRPIIIDDEVTFLLKSRGYTLDSILKEGEKIFIRSVSNVSLGGDPIDVTDDLSDSIKDLAIKATKSIPGLVQCGVDIIIDNSKNTGVILELNTKPGIGSHLFPLVGIPRDVPSAIIDYYFPETAGVKTIGLQFYYNFKEVIKVLYDGQATEYEVVPAPNGFKVAKRLCFNNVIIDKKNKSFIKKVADEKGFHGFINTISTSSFEIILACTDYKNVRVFLDKVMKELSISNDDIRETIWEKPINMGFIIKSNEDDITTYELEKDIENKYKTLQLMIKQNHYTERRIRNIKSSSIFKPLTLLSYAITKFKK</sequence>
<keyword evidence="5" id="KW-1185">Reference proteome</keyword>
<dbReference type="Pfam" id="PF07478">
    <property type="entry name" value="Dala_Dala_lig_C"/>
    <property type="match status" value="1"/>
</dbReference>
<dbReference type="EMBL" id="JAHQCR010000058">
    <property type="protein sequence ID" value="MBU9722715.1"/>
    <property type="molecule type" value="Genomic_DNA"/>
</dbReference>
<dbReference type="PANTHER" id="PTHR21621:SF0">
    <property type="entry name" value="BETA-CITRYLGLUTAMATE SYNTHASE B-RELATED"/>
    <property type="match status" value="1"/>
</dbReference>
<dbReference type="InterPro" id="IPR013651">
    <property type="entry name" value="ATP-grasp_RimK-type"/>
</dbReference>
<gene>
    <name evidence="4" type="ORF">KS407_14960</name>
</gene>
<proteinExistence type="predicted"/>